<dbReference type="Proteomes" id="UP000789375">
    <property type="component" value="Unassembled WGS sequence"/>
</dbReference>
<feature type="signal peptide" evidence="1">
    <location>
        <begin position="1"/>
        <end position="17"/>
    </location>
</feature>
<keyword evidence="3" id="KW-1185">Reference proteome</keyword>
<proteinExistence type="predicted"/>
<reference evidence="2" key="1">
    <citation type="submission" date="2021-06" db="EMBL/GenBank/DDBJ databases">
        <authorList>
            <person name="Kallberg Y."/>
            <person name="Tangrot J."/>
            <person name="Rosling A."/>
        </authorList>
    </citation>
    <scope>NUCLEOTIDE SEQUENCE</scope>
    <source>
        <strain evidence="2">87-6 pot B 2015</strain>
    </source>
</reference>
<sequence>MWIGLFIKIWILKIVISMRSTGIHNLVESDVTLDEQMIIAGVSAYQHQFKSKRNNASLLIPTKGVALKDSTNYTKQINFGMMSDTLVRQRIK</sequence>
<name>A0A9N8WQP9_FUNMO</name>
<evidence type="ECO:0000256" key="1">
    <source>
        <dbReference type="SAM" id="SignalP"/>
    </source>
</evidence>
<evidence type="ECO:0000313" key="2">
    <source>
        <dbReference type="EMBL" id="CAG8493387.1"/>
    </source>
</evidence>
<feature type="chain" id="PRO_5040429703" evidence="1">
    <location>
        <begin position="18"/>
        <end position="92"/>
    </location>
</feature>
<organism evidence="2 3">
    <name type="scientific">Funneliformis mosseae</name>
    <name type="common">Endomycorrhizal fungus</name>
    <name type="synonym">Glomus mosseae</name>
    <dbReference type="NCBI Taxonomy" id="27381"/>
    <lineage>
        <taxon>Eukaryota</taxon>
        <taxon>Fungi</taxon>
        <taxon>Fungi incertae sedis</taxon>
        <taxon>Mucoromycota</taxon>
        <taxon>Glomeromycotina</taxon>
        <taxon>Glomeromycetes</taxon>
        <taxon>Glomerales</taxon>
        <taxon>Glomeraceae</taxon>
        <taxon>Funneliformis</taxon>
    </lineage>
</organism>
<comment type="caution">
    <text evidence="2">The sequence shown here is derived from an EMBL/GenBank/DDBJ whole genome shotgun (WGS) entry which is preliminary data.</text>
</comment>
<evidence type="ECO:0000313" key="3">
    <source>
        <dbReference type="Proteomes" id="UP000789375"/>
    </source>
</evidence>
<accession>A0A9N8WQP9</accession>
<gene>
    <name evidence="2" type="ORF">FMOSSE_LOCUS3653</name>
</gene>
<dbReference type="EMBL" id="CAJVPP010000560">
    <property type="protein sequence ID" value="CAG8493387.1"/>
    <property type="molecule type" value="Genomic_DNA"/>
</dbReference>
<protein>
    <submittedName>
        <fullName evidence="2">16226_t:CDS:1</fullName>
    </submittedName>
</protein>
<keyword evidence="1" id="KW-0732">Signal</keyword>
<dbReference type="AlphaFoldDB" id="A0A9N8WQP9"/>